<evidence type="ECO:0008006" key="2">
    <source>
        <dbReference type="Google" id="ProtNLM"/>
    </source>
</evidence>
<evidence type="ECO:0000313" key="1">
    <source>
        <dbReference type="EMBL" id="KGA18204.1"/>
    </source>
</evidence>
<dbReference type="EMBL" id="JNSL01000047">
    <property type="protein sequence ID" value="KGA18204.1"/>
    <property type="molecule type" value="Genomic_DNA"/>
</dbReference>
<dbReference type="Gene3D" id="2.30.30.110">
    <property type="match status" value="1"/>
</dbReference>
<gene>
    <name evidence="1" type="ORF">GM51_8845</name>
</gene>
<comment type="caution">
    <text evidence="1">The sequence shown here is derived from an EMBL/GenBank/DDBJ whole genome shotgun (WGS) entry which is preliminary data.</text>
</comment>
<dbReference type="SUPFAM" id="SSF50118">
    <property type="entry name" value="Cell growth inhibitor/plasmid maintenance toxic component"/>
    <property type="match status" value="1"/>
</dbReference>
<dbReference type="InterPro" id="IPR003477">
    <property type="entry name" value="PemK-like"/>
</dbReference>
<dbReference type="InterPro" id="IPR011067">
    <property type="entry name" value="Plasmid_toxin/cell-grow_inhib"/>
</dbReference>
<proteinExistence type="predicted"/>
<dbReference type="GO" id="GO:0003677">
    <property type="term" value="F:DNA binding"/>
    <property type="evidence" value="ECO:0007669"/>
    <property type="project" value="InterPro"/>
</dbReference>
<accession>A0A094Q7V3</accession>
<name>A0A094Q7V3_9ZZZZ</name>
<organism evidence="1">
    <name type="scientific">freshwater metagenome</name>
    <dbReference type="NCBI Taxonomy" id="449393"/>
    <lineage>
        <taxon>unclassified sequences</taxon>
        <taxon>metagenomes</taxon>
        <taxon>ecological metagenomes</taxon>
    </lineage>
</organism>
<reference evidence="1" key="1">
    <citation type="submission" date="2014-06" db="EMBL/GenBank/DDBJ databases">
        <title>Key roles for freshwater Actinobacteria revealed by deep metagenomic sequencing.</title>
        <authorList>
            <person name="Ghai R."/>
            <person name="Mizuno C.M."/>
            <person name="Picazo A."/>
            <person name="Camacho A."/>
            <person name="Rodriguez-Valera F."/>
        </authorList>
    </citation>
    <scope>NUCLEOTIDE SEQUENCE</scope>
</reference>
<sequence length="99" mass="10682">MSKPRPSIIIQGDLIRLDSSVTVIPLTTRVSEVGRIRTSVVLDSGGSPQQNYAMVDKISTVKAGNVGTKVGELTLKEIRAVERSLLGHLGFGSRLPKKR</sequence>
<protein>
    <recommendedName>
        <fullName evidence="2">Growth inhibitor PemK</fullName>
    </recommendedName>
</protein>
<dbReference type="AlphaFoldDB" id="A0A094Q7V3"/>
<dbReference type="Pfam" id="PF02452">
    <property type="entry name" value="PemK_toxin"/>
    <property type="match status" value="1"/>
</dbReference>